<sequence length="555" mass="65500">MSESSKKRIFDQSLDQIIHMLQGQFQSTIILSQNLDKLINSSYFNYQPPEKPYPSGLLLLNNKVISNSLKEHESKQTNHLGNHEKLSKTQHTLNKSLEQSYSDINNNLSSQSLSQNTKIKKEESENQSDQQTQIENQSHIQDQNQKLISKEKQDGKDKENGYYFSDLKSKEEDSKPTVKKIFKKKKIEKIKKKFCISQNQSFNQDSSQEEISVITKPDIEEDIRYQAENRQKSDQNLINQSFQNFTSYENVNSSEMRNKYFQNSPPIHQKQRQFYDILQSSYYKNRQQDSFQKQFLLSNYQNQYYQSSERTKQMPSPFIAQEYNPPIQKQINNVSYFYTENNLYYQQLLKQYGSMKNLQLFEDQGYSNNAIQNQQMGQVKTENIEDISSQINESFSNNSQQFKKNKKFPSVIYIEGSKKFQCQICKKTFDSKQKLGGHKARSHPDAPCQRTEREEKKKKKIQESEAITPSESNTADGYDQFKSNTNYLKSNPSGLQLKNKNRCLEQYPQMINYLHDSNEKNFHNNNSLQNISRNIFHQQQDTDYYSFQPRHYSYQ</sequence>
<dbReference type="GO" id="GO:0008270">
    <property type="term" value="F:zinc ion binding"/>
    <property type="evidence" value="ECO:0007669"/>
    <property type="project" value="UniProtKB-KW"/>
</dbReference>
<dbReference type="Pfam" id="PF13912">
    <property type="entry name" value="zf-C2H2_6"/>
    <property type="match status" value="1"/>
</dbReference>
<keyword evidence="1 4" id="KW-0479">Metal-binding</keyword>
<keyword evidence="1 4" id="KW-0862">Zinc</keyword>
<proteinExistence type="predicted"/>
<name>I7M2F1_TETTS</name>
<feature type="compositionally biased region" description="Polar residues" evidence="2">
    <location>
        <begin position="127"/>
        <end position="147"/>
    </location>
</feature>
<protein>
    <submittedName>
        <fullName evidence="4">C2H2-type zinc-finger protein</fullName>
    </submittedName>
</protein>
<dbReference type="PROSITE" id="PS50157">
    <property type="entry name" value="ZINC_FINGER_C2H2_2"/>
    <property type="match status" value="1"/>
</dbReference>
<dbReference type="OrthoDB" id="305678at2759"/>
<organism evidence="4 5">
    <name type="scientific">Tetrahymena thermophila (strain SB210)</name>
    <dbReference type="NCBI Taxonomy" id="312017"/>
    <lineage>
        <taxon>Eukaryota</taxon>
        <taxon>Sar</taxon>
        <taxon>Alveolata</taxon>
        <taxon>Ciliophora</taxon>
        <taxon>Intramacronucleata</taxon>
        <taxon>Oligohymenophorea</taxon>
        <taxon>Hymenostomatida</taxon>
        <taxon>Tetrahymenina</taxon>
        <taxon>Tetrahymenidae</taxon>
        <taxon>Tetrahymena</taxon>
    </lineage>
</organism>
<dbReference type="GeneID" id="7838600"/>
<evidence type="ECO:0000256" key="2">
    <source>
        <dbReference type="SAM" id="MobiDB-lite"/>
    </source>
</evidence>
<dbReference type="RefSeq" id="XP_001020514.3">
    <property type="nucleotide sequence ID" value="XM_001020514.4"/>
</dbReference>
<dbReference type="PROSITE" id="PS00028">
    <property type="entry name" value="ZINC_FINGER_C2H2_1"/>
    <property type="match status" value="1"/>
</dbReference>
<feature type="compositionally biased region" description="Basic and acidic residues" evidence="2">
    <location>
        <begin position="148"/>
        <end position="160"/>
    </location>
</feature>
<evidence type="ECO:0000313" key="4">
    <source>
        <dbReference type="EMBL" id="EAS00269.3"/>
    </source>
</evidence>
<evidence type="ECO:0000259" key="3">
    <source>
        <dbReference type="PROSITE" id="PS50157"/>
    </source>
</evidence>
<dbReference type="Proteomes" id="UP000009168">
    <property type="component" value="Unassembled WGS sequence"/>
</dbReference>
<dbReference type="Gene3D" id="3.30.160.60">
    <property type="entry name" value="Classic Zinc Finger"/>
    <property type="match status" value="1"/>
</dbReference>
<evidence type="ECO:0000313" key="5">
    <source>
        <dbReference type="Proteomes" id="UP000009168"/>
    </source>
</evidence>
<dbReference type="EMBL" id="GG662621">
    <property type="protein sequence ID" value="EAS00269.3"/>
    <property type="molecule type" value="Genomic_DNA"/>
</dbReference>
<evidence type="ECO:0000256" key="1">
    <source>
        <dbReference type="PROSITE-ProRule" id="PRU00042"/>
    </source>
</evidence>
<keyword evidence="5" id="KW-1185">Reference proteome</keyword>
<dbReference type="InterPro" id="IPR013087">
    <property type="entry name" value="Znf_C2H2_type"/>
</dbReference>
<dbReference type="AlphaFoldDB" id="I7M2F1"/>
<accession>I7M2F1</accession>
<feature type="domain" description="C2H2-type" evidence="3">
    <location>
        <begin position="420"/>
        <end position="443"/>
    </location>
</feature>
<feature type="compositionally biased region" description="Basic and acidic residues" evidence="2">
    <location>
        <begin position="167"/>
        <end position="176"/>
    </location>
</feature>
<reference evidence="5" key="1">
    <citation type="journal article" date="2006" name="PLoS Biol.">
        <title>Macronuclear genome sequence of the ciliate Tetrahymena thermophila, a model eukaryote.</title>
        <authorList>
            <person name="Eisen J.A."/>
            <person name="Coyne R.S."/>
            <person name="Wu M."/>
            <person name="Wu D."/>
            <person name="Thiagarajan M."/>
            <person name="Wortman J.R."/>
            <person name="Badger J.H."/>
            <person name="Ren Q."/>
            <person name="Amedeo P."/>
            <person name="Jones K.M."/>
            <person name="Tallon L.J."/>
            <person name="Delcher A.L."/>
            <person name="Salzberg S.L."/>
            <person name="Silva J.C."/>
            <person name="Haas B.J."/>
            <person name="Majoros W.H."/>
            <person name="Farzad M."/>
            <person name="Carlton J.M."/>
            <person name="Smith R.K. Jr."/>
            <person name="Garg J."/>
            <person name="Pearlman R.E."/>
            <person name="Karrer K.M."/>
            <person name="Sun L."/>
            <person name="Manning G."/>
            <person name="Elde N.C."/>
            <person name="Turkewitz A.P."/>
            <person name="Asai D.J."/>
            <person name="Wilkes D.E."/>
            <person name="Wang Y."/>
            <person name="Cai H."/>
            <person name="Collins K."/>
            <person name="Stewart B.A."/>
            <person name="Lee S.R."/>
            <person name="Wilamowska K."/>
            <person name="Weinberg Z."/>
            <person name="Ruzzo W.L."/>
            <person name="Wloga D."/>
            <person name="Gaertig J."/>
            <person name="Frankel J."/>
            <person name="Tsao C.-C."/>
            <person name="Gorovsky M.A."/>
            <person name="Keeling P.J."/>
            <person name="Waller R.F."/>
            <person name="Patron N.J."/>
            <person name="Cherry J.M."/>
            <person name="Stover N.A."/>
            <person name="Krieger C.J."/>
            <person name="del Toro C."/>
            <person name="Ryder H.F."/>
            <person name="Williamson S.C."/>
            <person name="Barbeau R.A."/>
            <person name="Hamilton E.P."/>
            <person name="Orias E."/>
        </authorList>
    </citation>
    <scope>NUCLEOTIDE SEQUENCE [LARGE SCALE GENOMIC DNA]</scope>
    <source>
        <strain evidence="5">SB210</strain>
    </source>
</reference>
<feature type="compositionally biased region" description="Polar residues" evidence="2">
    <location>
        <begin position="467"/>
        <end position="495"/>
    </location>
</feature>
<dbReference type="KEGG" id="tet:TTHERM_00218420"/>
<feature type="region of interest" description="Disordered" evidence="2">
    <location>
        <begin position="433"/>
        <end position="495"/>
    </location>
</feature>
<feature type="region of interest" description="Disordered" evidence="2">
    <location>
        <begin position="105"/>
        <end position="177"/>
    </location>
</feature>
<keyword evidence="1 4" id="KW-0863">Zinc-finger</keyword>
<gene>
    <name evidence="4" type="ORF">TTHERM_00218420</name>
</gene>
<dbReference type="HOGENOM" id="CLU_491361_0_0_1"/>
<dbReference type="InParanoid" id="I7M2F1"/>
<feature type="compositionally biased region" description="Low complexity" evidence="2">
    <location>
        <begin position="105"/>
        <end position="116"/>
    </location>
</feature>